<gene>
    <name evidence="1" type="ORF">H9630_04675</name>
</gene>
<organism evidence="1 2">
    <name type="scientific">Planococcus wigleyi</name>
    <dbReference type="NCBI Taxonomy" id="2762216"/>
    <lineage>
        <taxon>Bacteria</taxon>
        <taxon>Bacillati</taxon>
        <taxon>Bacillota</taxon>
        <taxon>Bacilli</taxon>
        <taxon>Bacillales</taxon>
        <taxon>Caryophanaceae</taxon>
        <taxon>Planococcus</taxon>
    </lineage>
</organism>
<proteinExistence type="predicted"/>
<protein>
    <submittedName>
        <fullName evidence="1">Uncharacterized protein</fullName>
    </submittedName>
</protein>
<sequence>MKIAWTLYLTGLAFVIIYFNTGSDIYFAVGLVLQLTGFCMQSFHQKKEKT</sequence>
<name>A0ABR8WAV1_9BACL</name>
<dbReference type="EMBL" id="JACSPU010000001">
    <property type="protein sequence ID" value="MBD8014107.1"/>
    <property type="molecule type" value="Genomic_DNA"/>
</dbReference>
<evidence type="ECO:0000313" key="2">
    <source>
        <dbReference type="Proteomes" id="UP000658980"/>
    </source>
</evidence>
<comment type="caution">
    <text evidence="1">The sequence shown here is derived from an EMBL/GenBank/DDBJ whole genome shotgun (WGS) entry which is preliminary data.</text>
</comment>
<reference evidence="1 2" key="1">
    <citation type="submission" date="2020-08" db="EMBL/GenBank/DDBJ databases">
        <title>A Genomic Blueprint of the Chicken Gut Microbiome.</title>
        <authorList>
            <person name="Gilroy R."/>
            <person name="Ravi A."/>
            <person name="Getino M."/>
            <person name="Pursley I."/>
            <person name="Horton D.L."/>
            <person name="Alikhan N.-F."/>
            <person name="Baker D."/>
            <person name="Gharbi K."/>
            <person name="Hall N."/>
            <person name="Watson M."/>
            <person name="Adriaenssens E.M."/>
            <person name="Foster-Nyarko E."/>
            <person name="Jarju S."/>
            <person name="Secka A."/>
            <person name="Antonio M."/>
            <person name="Oren A."/>
            <person name="Chaudhuri R."/>
            <person name="La Ragione R.M."/>
            <person name="Hildebrand F."/>
            <person name="Pallen M.J."/>
        </authorList>
    </citation>
    <scope>NUCLEOTIDE SEQUENCE [LARGE SCALE GENOMIC DNA]</scope>
    <source>
        <strain evidence="1 2">Sa1BUA13</strain>
    </source>
</reference>
<dbReference type="Proteomes" id="UP000658980">
    <property type="component" value="Unassembled WGS sequence"/>
</dbReference>
<keyword evidence="2" id="KW-1185">Reference proteome</keyword>
<dbReference type="RefSeq" id="WP_191714298.1">
    <property type="nucleotide sequence ID" value="NZ_JACSPU010000001.1"/>
</dbReference>
<evidence type="ECO:0000313" key="1">
    <source>
        <dbReference type="EMBL" id="MBD8014107.1"/>
    </source>
</evidence>
<accession>A0ABR8WAV1</accession>